<dbReference type="PROSITE" id="PS50848">
    <property type="entry name" value="START"/>
    <property type="match status" value="1"/>
</dbReference>
<evidence type="ECO:0000259" key="5">
    <source>
        <dbReference type="PROSITE" id="PS50848"/>
    </source>
</evidence>
<dbReference type="GeneID" id="8235956"/>
<dbReference type="KEGG" id="phu:Phum_PHUM492460"/>
<dbReference type="InterPro" id="IPR023393">
    <property type="entry name" value="START-like_dom_sf"/>
</dbReference>
<dbReference type="SMART" id="SM00234">
    <property type="entry name" value="START"/>
    <property type="match status" value="1"/>
</dbReference>
<evidence type="ECO:0000313" key="8">
    <source>
        <dbReference type="Proteomes" id="UP000009046"/>
    </source>
</evidence>
<evidence type="ECO:0000256" key="3">
    <source>
        <dbReference type="SAM" id="MobiDB-lite"/>
    </source>
</evidence>
<reference evidence="7" key="3">
    <citation type="submission" date="2021-02" db="UniProtKB">
        <authorList>
            <consortium name="EnsemblMetazoa"/>
        </authorList>
    </citation>
    <scope>IDENTIFICATION</scope>
    <source>
        <strain evidence="7">USDA</strain>
    </source>
</reference>
<dbReference type="SUPFAM" id="SSF55961">
    <property type="entry name" value="Bet v1-like"/>
    <property type="match status" value="1"/>
</dbReference>
<dbReference type="InterPro" id="IPR000198">
    <property type="entry name" value="RhoGAP_dom"/>
</dbReference>
<dbReference type="GO" id="GO:0035023">
    <property type="term" value="P:regulation of Rho protein signal transduction"/>
    <property type="evidence" value="ECO:0007669"/>
    <property type="project" value="TreeGrafter"/>
</dbReference>
<dbReference type="SUPFAM" id="SSF47769">
    <property type="entry name" value="SAM/Pointed domain"/>
    <property type="match status" value="1"/>
</dbReference>
<dbReference type="Proteomes" id="UP000009046">
    <property type="component" value="Unassembled WGS sequence"/>
</dbReference>
<dbReference type="STRING" id="121224.E0VX09"/>
<dbReference type="InParanoid" id="E0VX09"/>
<dbReference type="FunFam" id="3.30.530.20:FF:000009">
    <property type="entry name" value="StAR related lipid transfer domain containing 13"/>
    <property type="match status" value="1"/>
</dbReference>
<name>E0VX09_PEDHC</name>
<dbReference type="InterPro" id="IPR013761">
    <property type="entry name" value="SAM/pointed_sf"/>
</dbReference>
<dbReference type="GO" id="GO:0008289">
    <property type="term" value="F:lipid binding"/>
    <property type="evidence" value="ECO:0007669"/>
    <property type="project" value="InterPro"/>
</dbReference>
<dbReference type="Gene3D" id="1.10.555.10">
    <property type="entry name" value="Rho GTPase activation protein"/>
    <property type="match status" value="1"/>
</dbReference>
<dbReference type="RefSeq" id="XP_002430653.1">
    <property type="nucleotide sequence ID" value="XM_002430608.1"/>
</dbReference>
<feature type="compositionally biased region" description="Basic and acidic residues" evidence="3">
    <location>
        <begin position="335"/>
        <end position="352"/>
    </location>
</feature>
<feature type="domain" description="Rho-GAP" evidence="4">
    <location>
        <begin position="517"/>
        <end position="726"/>
    </location>
</feature>
<feature type="region of interest" description="Disordered" evidence="3">
    <location>
        <begin position="89"/>
        <end position="132"/>
    </location>
</feature>
<dbReference type="Pfam" id="PF01852">
    <property type="entry name" value="START"/>
    <property type="match status" value="1"/>
</dbReference>
<protein>
    <submittedName>
        <fullName evidence="6 7">Rho-type GTPase activating protein, putative</fullName>
    </submittedName>
</protein>
<dbReference type="GO" id="GO:0007165">
    <property type="term" value="P:signal transduction"/>
    <property type="evidence" value="ECO:0007669"/>
    <property type="project" value="InterPro"/>
</dbReference>
<dbReference type="Pfam" id="PF00620">
    <property type="entry name" value="RhoGAP"/>
    <property type="match status" value="1"/>
</dbReference>
<feature type="compositionally biased region" description="Low complexity" evidence="3">
    <location>
        <begin position="679"/>
        <end position="690"/>
    </location>
</feature>
<dbReference type="PROSITE" id="PS50238">
    <property type="entry name" value="RHOGAP"/>
    <property type="match status" value="1"/>
</dbReference>
<dbReference type="CTD" id="8235956"/>
<dbReference type="EnsemblMetazoa" id="PHUM492460-RA">
    <property type="protein sequence ID" value="PHUM492460-PA"/>
    <property type="gene ID" value="PHUM492460"/>
</dbReference>
<evidence type="ECO:0000313" key="6">
    <source>
        <dbReference type="EMBL" id="EEB17915.1"/>
    </source>
</evidence>
<feature type="compositionally biased region" description="Polar residues" evidence="3">
    <location>
        <begin position="389"/>
        <end position="407"/>
    </location>
</feature>
<evidence type="ECO:0000313" key="7">
    <source>
        <dbReference type="EnsemblMetazoa" id="PHUM492460-PA"/>
    </source>
</evidence>
<dbReference type="OMA" id="CVNAMST"/>
<feature type="compositionally biased region" description="Basic and acidic residues" evidence="3">
    <location>
        <begin position="118"/>
        <end position="130"/>
    </location>
</feature>
<sequence>MSDLQFPIDVSGVQKDHPFLDKDSLQSLFRRLHALNRCAKMKIDNPPKNSMDDSDEDDQCALSEKWTFQPESRRWSRLCDVADHHHHHHHHYHHHGQNGHHGDHNNLHNNTTGSSNTSEEKPDSSLESSDRLMSSGEDLIATEDGGGPIIENFRYGSLPQGSISADSELLAVRFRRTNSEKLRDSAKAILRRMESLKSRRRKKQNVDNVIISGPKVVDIPTMQQKMKDLNCVEVSSTATSGSSPENFSPSFYYLPPLCHYPSPPPFADDSSSYCSDNSQGTPVYQRTKNKLHRAKKFFHHHSRKSDESGALSDSEIQPTSWKHKYVKDANSNHAKVVDYIDGRPRGPKDREPPGTSKTPSRGGSLNLGKESQRYREQVQANFRRKGGNTCINKSGSSELTEDSSGTFASHPDSDQDPMDITTRQRVTVVRWHSFQRGSLRRDSYYLNSDSNIPLEYRSMNALSCGQLLVLKKMSLLKLTACMEKYCPTHRTGWNWELPKFIRKIKTPDYKDKTVFGVPLLLSLQRSGQALPKCIQLALRWLRINALDQVGLFRKSGVRSRIQTLKTMTENQGELISYDGHQAYDVADMVKQYFRELPEALLTNKLSETFISIFQHVPESYRKDAVQWALLLLPDEHREALQTVLEFLNQVSARSTCNQMTASNVAVCLAPSLFHLHHPSPNSMSRSSSASPRRRKTVGVPDQRELGENRAAHDCLLYLMKENKEIFTVSEDMFSSCRFSTMDYSIPMTLEQLGSELVDGWRGYLRESISSFLREAKEKSRGWVSVPCSLDSFTDMAYKKVGDGHPLRLWKVWTEVEAPPQELVRRVLRERHLWDLSLLKWRVVARLDAQAEIFQFVCGSMPPLPAKDFCVLRSWKTDLPKGACVIVETSVEHPDASVLLGGVRGVVLASRYLIEPCGSGKSRITHLSRVDTKGRSPEWYNKSYGHICAMHLSRIRTSFKHNTDGPESKV</sequence>
<dbReference type="SMART" id="SM00324">
    <property type="entry name" value="RhoGAP"/>
    <property type="match status" value="1"/>
</dbReference>
<reference evidence="6" key="2">
    <citation type="submission" date="2007-04" db="EMBL/GenBank/DDBJ databases">
        <title>The genome of the human body louse.</title>
        <authorList>
            <consortium name="The Human Body Louse Genome Consortium"/>
            <person name="Kirkness E."/>
            <person name="Walenz B."/>
            <person name="Hass B."/>
            <person name="Bruggner R."/>
            <person name="Strausberg R."/>
        </authorList>
    </citation>
    <scope>NUCLEOTIDE SEQUENCE</scope>
    <source>
        <strain evidence="6">USDA</strain>
    </source>
</reference>
<feature type="region of interest" description="Disordered" evidence="3">
    <location>
        <begin position="298"/>
        <end position="317"/>
    </location>
</feature>
<dbReference type="GO" id="GO:0030036">
    <property type="term" value="P:actin cytoskeleton organization"/>
    <property type="evidence" value="ECO:0007669"/>
    <property type="project" value="TreeGrafter"/>
</dbReference>
<evidence type="ECO:0000259" key="4">
    <source>
        <dbReference type="PROSITE" id="PS50238"/>
    </source>
</evidence>
<keyword evidence="2" id="KW-0597">Phosphoprotein</keyword>
<dbReference type="Gene3D" id="3.30.530.20">
    <property type="match status" value="1"/>
</dbReference>
<keyword evidence="1" id="KW-0343">GTPase activation</keyword>
<dbReference type="InterPro" id="IPR008936">
    <property type="entry name" value="Rho_GTPase_activation_prot"/>
</dbReference>
<reference evidence="6" key="1">
    <citation type="submission" date="2007-04" db="EMBL/GenBank/DDBJ databases">
        <title>Annotation of Pediculus humanus corporis strain USDA.</title>
        <authorList>
            <person name="Kirkness E."/>
            <person name="Hannick L."/>
            <person name="Hass B."/>
            <person name="Bruggner R."/>
            <person name="Lawson D."/>
            <person name="Bidwell S."/>
            <person name="Joardar V."/>
            <person name="Caler E."/>
            <person name="Walenz B."/>
            <person name="Inman J."/>
            <person name="Schobel S."/>
            <person name="Galinsky K."/>
            <person name="Amedeo P."/>
            <person name="Strausberg R."/>
        </authorList>
    </citation>
    <scope>NUCLEOTIDE SEQUENCE</scope>
    <source>
        <strain evidence="6">USDA</strain>
    </source>
</reference>
<evidence type="ECO:0000256" key="1">
    <source>
        <dbReference type="ARBA" id="ARBA00022468"/>
    </source>
</evidence>
<dbReference type="Gene3D" id="1.10.287.2070">
    <property type="match status" value="1"/>
</dbReference>
<accession>E0VX09</accession>
<dbReference type="PANTHER" id="PTHR12659:SF7">
    <property type="entry name" value="CROSSVEINLESS C, ISOFORM C"/>
    <property type="match status" value="1"/>
</dbReference>
<dbReference type="HOGENOM" id="CLU_004367_0_0_1"/>
<feature type="region of interest" description="Disordered" evidence="3">
    <location>
        <begin position="332"/>
        <end position="418"/>
    </location>
</feature>
<dbReference type="EMBL" id="AAZO01005956">
    <property type="status" value="NOT_ANNOTATED_CDS"/>
    <property type="molecule type" value="Genomic_DNA"/>
</dbReference>
<dbReference type="VEuPathDB" id="VectorBase:PHUM492460"/>
<feature type="domain" description="START" evidence="5">
    <location>
        <begin position="766"/>
        <end position="939"/>
    </location>
</feature>
<dbReference type="eggNOG" id="KOG2200">
    <property type="taxonomic scope" value="Eukaryota"/>
</dbReference>
<organism>
    <name type="scientific">Pediculus humanus subsp. corporis</name>
    <name type="common">Body louse</name>
    <dbReference type="NCBI Taxonomy" id="121224"/>
    <lineage>
        <taxon>Eukaryota</taxon>
        <taxon>Metazoa</taxon>
        <taxon>Ecdysozoa</taxon>
        <taxon>Arthropoda</taxon>
        <taxon>Hexapoda</taxon>
        <taxon>Insecta</taxon>
        <taxon>Pterygota</taxon>
        <taxon>Neoptera</taxon>
        <taxon>Paraneoptera</taxon>
        <taxon>Psocodea</taxon>
        <taxon>Troctomorpha</taxon>
        <taxon>Phthiraptera</taxon>
        <taxon>Anoplura</taxon>
        <taxon>Pediculidae</taxon>
        <taxon>Pediculus</taxon>
    </lineage>
</organism>
<gene>
    <name evidence="7" type="primary">8235956</name>
    <name evidence="6" type="ORF">Phum_PHUM492460</name>
</gene>
<feature type="compositionally biased region" description="Basic residues" evidence="3">
    <location>
        <begin position="89"/>
        <end position="98"/>
    </location>
</feature>
<evidence type="ECO:0000256" key="2">
    <source>
        <dbReference type="ARBA" id="ARBA00022553"/>
    </source>
</evidence>
<feature type="region of interest" description="Disordered" evidence="3">
    <location>
        <begin position="679"/>
        <end position="703"/>
    </location>
</feature>
<proteinExistence type="predicted"/>
<dbReference type="PANTHER" id="PTHR12659">
    <property type="entry name" value="RHO-TYPE GTPASE ACTIVATING PROTEIN"/>
    <property type="match status" value="1"/>
</dbReference>
<dbReference type="GO" id="GO:0005096">
    <property type="term" value="F:GTPase activator activity"/>
    <property type="evidence" value="ECO:0007669"/>
    <property type="project" value="UniProtKB-KW"/>
</dbReference>
<dbReference type="CDD" id="cd08869">
    <property type="entry name" value="START_RhoGAP"/>
    <property type="match status" value="1"/>
</dbReference>
<dbReference type="OrthoDB" id="10003330at2759"/>
<dbReference type="AlphaFoldDB" id="E0VX09"/>
<dbReference type="InterPro" id="IPR002913">
    <property type="entry name" value="START_lipid-bd_dom"/>
</dbReference>
<dbReference type="SUPFAM" id="SSF48350">
    <property type="entry name" value="GTPase activation domain, GAP"/>
    <property type="match status" value="1"/>
</dbReference>
<dbReference type="EMBL" id="DS235824">
    <property type="protein sequence ID" value="EEB17915.1"/>
    <property type="molecule type" value="Genomic_DNA"/>
</dbReference>
<keyword evidence="8" id="KW-1185">Reference proteome</keyword>